<accession>A0A3M8PB66</accession>
<evidence type="ECO:0000313" key="3">
    <source>
        <dbReference type="EMBL" id="RNF40935.1"/>
    </source>
</evidence>
<comment type="caution">
    <text evidence="3">The sequence shown here is derived from an EMBL/GenBank/DDBJ whole genome shotgun (WGS) entry which is preliminary data.</text>
</comment>
<keyword evidence="2" id="KW-1133">Transmembrane helix</keyword>
<dbReference type="AlphaFoldDB" id="A0A3M8PB66"/>
<sequence length="250" mass="27630">MLVDINLLPQKERDRPAVLIAAISILLLAVILWAVLFFMARGEAAEHEDLTAQSAEVALQQAAIREQLEASQGLNEEQQLQVTVDWAESYEYDTIPLLAELVSHLPERGFFNSFSYIGPNSASLAIQFDTSRDAAYYLTHLKDSELLESVTLDSVTTAEVPNASDEEVVEEGMVENPRYLATYSITFVDDRIPTEGEAEADDGTAVEEEAAEEPAEVETEEEPDVETDVDVNVETETDTTPEETEGEVNE</sequence>
<reference evidence="3 4" key="1">
    <citation type="journal article" date="2018" name="Int. J. Syst. Evol. Microbiol.">
        <title>Planococcus salinus sp. nov., a moderately halophilic bacterium isolated from a saline-alkali soil.</title>
        <authorList>
            <person name="Gan L."/>
        </authorList>
    </citation>
    <scope>NUCLEOTIDE SEQUENCE [LARGE SCALE GENOMIC DNA]</scope>
    <source>
        <strain evidence="3 4">LCB217</strain>
    </source>
</reference>
<dbReference type="OrthoDB" id="2971140at2"/>
<proteinExistence type="predicted"/>
<evidence type="ECO:0000256" key="2">
    <source>
        <dbReference type="SAM" id="Phobius"/>
    </source>
</evidence>
<keyword evidence="2" id="KW-0472">Membrane</keyword>
<gene>
    <name evidence="3" type="ORF">EEX84_00855</name>
</gene>
<keyword evidence="4" id="KW-1185">Reference proteome</keyword>
<dbReference type="EMBL" id="RIAX01000001">
    <property type="protein sequence ID" value="RNF40935.1"/>
    <property type="molecule type" value="Genomic_DNA"/>
</dbReference>
<dbReference type="RefSeq" id="WP_123163685.1">
    <property type="nucleotide sequence ID" value="NZ_RIAX01000001.1"/>
</dbReference>
<feature type="transmembrane region" description="Helical" evidence="2">
    <location>
        <begin position="17"/>
        <end position="40"/>
    </location>
</feature>
<feature type="region of interest" description="Disordered" evidence="1">
    <location>
        <begin position="196"/>
        <end position="250"/>
    </location>
</feature>
<name>A0A3M8PB66_9BACL</name>
<keyword evidence="2" id="KW-0812">Transmembrane</keyword>
<evidence type="ECO:0000256" key="1">
    <source>
        <dbReference type="SAM" id="MobiDB-lite"/>
    </source>
</evidence>
<dbReference type="Proteomes" id="UP000275473">
    <property type="component" value="Unassembled WGS sequence"/>
</dbReference>
<evidence type="ECO:0000313" key="4">
    <source>
        <dbReference type="Proteomes" id="UP000275473"/>
    </source>
</evidence>
<protein>
    <submittedName>
        <fullName evidence="3">Fimbrial assembly protein</fullName>
    </submittedName>
</protein>
<organism evidence="3 4">
    <name type="scientific">Planococcus salinus</name>
    <dbReference type="NCBI Taxonomy" id="1848460"/>
    <lineage>
        <taxon>Bacteria</taxon>
        <taxon>Bacillati</taxon>
        <taxon>Bacillota</taxon>
        <taxon>Bacilli</taxon>
        <taxon>Bacillales</taxon>
        <taxon>Caryophanaceae</taxon>
        <taxon>Planococcus</taxon>
    </lineage>
</organism>